<sequence>MPIYEYQCGSCGHQLEAIQKFSDAPLVDCPTCDKPELKKMLSMPGFRLKGGGWYETDFKTGAKKNLAAGDSAPACSGNGCGASGCSAAD</sequence>
<dbReference type="AlphaFoldDB" id="A0A1G8W0Q4"/>
<name>A0A1G8W0Q4_9PSED</name>
<dbReference type="NCBIfam" id="TIGR02605">
    <property type="entry name" value="CxxC_CxxC_SSSS"/>
    <property type="match status" value="1"/>
</dbReference>
<evidence type="ECO:0000313" key="3">
    <source>
        <dbReference type="Proteomes" id="UP000198706"/>
    </source>
</evidence>
<keyword evidence="3" id="KW-1185">Reference proteome</keyword>
<reference evidence="2 3" key="1">
    <citation type="submission" date="2016-10" db="EMBL/GenBank/DDBJ databases">
        <authorList>
            <person name="de Groot N.N."/>
        </authorList>
    </citation>
    <scope>NUCLEOTIDE SEQUENCE [LARGE SCALE GENOMIC DNA]</scope>
    <source>
        <strain evidence="2 3">JCM 21544</strain>
    </source>
</reference>
<feature type="domain" description="Putative regulatory protein FmdB zinc ribbon" evidence="1">
    <location>
        <begin position="1"/>
        <end position="42"/>
    </location>
</feature>
<proteinExistence type="predicted"/>
<accession>A0A1G8W0Q4</accession>
<evidence type="ECO:0000313" key="2">
    <source>
        <dbReference type="EMBL" id="SDJ71829.1"/>
    </source>
</evidence>
<dbReference type="EMBL" id="FNFD01000002">
    <property type="protein sequence ID" value="SDJ71829.1"/>
    <property type="molecule type" value="Genomic_DNA"/>
</dbReference>
<evidence type="ECO:0000259" key="1">
    <source>
        <dbReference type="SMART" id="SM00834"/>
    </source>
</evidence>
<dbReference type="Proteomes" id="UP000198706">
    <property type="component" value="Unassembled WGS sequence"/>
</dbReference>
<protein>
    <submittedName>
        <fullName evidence="2">Putative regulatory protein, FmdB family</fullName>
    </submittedName>
</protein>
<organism evidence="2 3">
    <name type="scientific">Pseudomonas indica</name>
    <dbReference type="NCBI Taxonomy" id="137658"/>
    <lineage>
        <taxon>Bacteria</taxon>
        <taxon>Pseudomonadati</taxon>
        <taxon>Pseudomonadota</taxon>
        <taxon>Gammaproteobacteria</taxon>
        <taxon>Pseudomonadales</taxon>
        <taxon>Pseudomonadaceae</taxon>
        <taxon>Pseudomonas</taxon>
    </lineage>
</organism>
<dbReference type="PANTHER" id="PTHR34404:SF2">
    <property type="entry name" value="CONSERVED SERINE RICH PROTEIN"/>
    <property type="match status" value="1"/>
</dbReference>
<dbReference type="STRING" id="137658.SAMN05216186_102426"/>
<gene>
    <name evidence="2" type="ORF">SAMN05216186_102426</name>
</gene>
<dbReference type="SMART" id="SM00834">
    <property type="entry name" value="CxxC_CXXC_SSSS"/>
    <property type="match status" value="1"/>
</dbReference>
<dbReference type="PANTHER" id="PTHR34404">
    <property type="entry name" value="REGULATORY PROTEIN, FMDB FAMILY"/>
    <property type="match status" value="1"/>
</dbReference>
<dbReference type="Pfam" id="PF09723">
    <property type="entry name" value="Zn_ribbon_8"/>
    <property type="match status" value="1"/>
</dbReference>
<dbReference type="RefSeq" id="WP_084334631.1">
    <property type="nucleotide sequence ID" value="NZ_FNFD01000002.1"/>
</dbReference>
<dbReference type="InterPro" id="IPR013429">
    <property type="entry name" value="Regulatory_FmdB_Zinc_ribbon"/>
</dbReference>